<dbReference type="Proteomes" id="UP000826195">
    <property type="component" value="Unassembled WGS sequence"/>
</dbReference>
<comment type="caution">
    <text evidence="2">The sequence shown here is derived from an EMBL/GenBank/DDBJ whole genome shotgun (WGS) entry which is preliminary data.</text>
</comment>
<evidence type="ECO:0000313" key="3">
    <source>
        <dbReference type="Proteomes" id="UP000826195"/>
    </source>
</evidence>
<evidence type="ECO:0000256" key="1">
    <source>
        <dbReference type="SAM" id="MobiDB-lite"/>
    </source>
</evidence>
<feature type="region of interest" description="Disordered" evidence="1">
    <location>
        <begin position="1"/>
        <end position="28"/>
    </location>
</feature>
<reference evidence="2 3" key="1">
    <citation type="journal article" date="2021" name="J. Hered.">
        <title>A chromosome-level genome assembly of the parasitoid wasp, Cotesia glomerata (Hymenoptera: Braconidae).</title>
        <authorList>
            <person name="Pinto B.J."/>
            <person name="Weis J.J."/>
            <person name="Gamble T."/>
            <person name="Ode P.J."/>
            <person name="Paul R."/>
            <person name="Zaspel J.M."/>
        </authorList>
    </citation>
    <scope>NUCLEOTIDE SEQUENCE [LARGE SCALE GENOMIC DNA]</scope>
    <source>
        <strain evidence="2">CgM1</strain>
    </source>
</reference>
<organism evidence="2 3">
    <name type="scientific">Cotesia glomerata</name>
    <name type="common">Lepidopteran parasitic wasp</name>
    <name type="synonym">Apanteles glomeratus</name>
    <dbReference type="NCBI Taxonomy" id="32391"/>
    <lineage>
        <taxon>Eukaryota</taxon>
        <taxon>Metazoa</taxon>
        <taxon>Ecdysozoa</taxon>
        <taxon>Arthropoda</taxon>
        <taxon>Hexapoda</taxon>
        <taxon>Insecta</taxon>
        <taxon>Pterygota</taxon>
        <taxon>Neoptera</taxon>
        <taxon>Endopterygota</taxon>
        <taxon>Hymenoptera</taxon>
        <taxon>Apocrita</taxon>
        <taxon>Ichneumonoidea</taxon>
        <taxon>Braconidae</taxon>
        <taxon>Microgastrinae</taxon>
        <taxon>Cotesia</taxon>
    </lineage>
</organism>
<sequence>MYPGEPCTDISTGKEQSGEARRREKREKGKCRVRVEPVACFIMQKLSRLLDTRSVLCIALYHYNLQPTTNSSTSTLALALEQRRGGGKSLRPESPSSPLSSGAPAGCALFSVQRGNCFFPHGTLALDDDSQYALFHKLSAHSPPLVDARYPSAPQPPTGSFSINFNLITPSTFTLYYL</sequence>
<dbReference type="EMBL" id="JAHXZJ010002609">
    <property type="protein sequence ID" value="KAH0539735.1"/>
    <property type="molecule type" value="Genomic_DNA"/>
</dbReference>
<dbReference type="AlphaFoldDB" id="A0AAV7I119"/>
<name>A0AAV7I119_COTGL</name>
<gene>
    <name evidence="2" type="ORF">KQX54_007701</name>
</gene>
<proteinExistence type="predicted"/>
<protein>
    <submittedName>
        <fullName evidence="2">Uncharacterized protein</fullName>
    </submittedName>
</protein>
<accession>A0AAV7I119</accession>
<keyword evidence="3" id="KW-1185">Reference proteome</keyword>
<evidence type="ECO:0000313" key="2">
    <source>
        <dbReference type="EMBL" id="KAH0539735.1"/>
    </source>
</evidence>